<dbReference type="Proteomes" id="UP000886998">
    <property type="component" value="Unassembled WGS sequence"/>
</dbReference>
<evidence type="ECO:0000313" key="1">
    <source>
        <dbReference type="EMBL" id="GFY64937.1"/>
    </source>
</evidence>
<name>A0A8X6Y651_9ARAC</name>
<evidence type="ECO:0000313" key="2">
    <source>
        <dbReference type="Proteomes" id="UP000886998"/>
    </source>
</evidence>
<keyword evidence="2" id="KW-1185">Reference proteome</keyword>
<reference evidence="1" key="1">
    <citation type="submission" date="2020-08" db="EMBL/GenBank/DDBJ databases">
        <title>Multicomponent nature underlies the extraordinary mechanical properties of spider dragline silk.</title>
        <authorList>
            <person name="Kono N."/>
            <person name="Nakamura H."/>
            <person name="Mori M."/>
            <person name="Yoshida Y."/>
            <person name="Ohtoshi R."/>
            <person name="Malay A.D."/>
            <person name="Moran D.A.P."/>
            <person name="Tomita M."/>
            <person name="Numata K."/>
            <person name="Arakawa K."/>
        </authorList>
    </citation>
    <scope>NUCLEOTIDE SEQUENCE</scope>
</reference>
<proteinExistence type="predicted"/>
<dbReference type="EMBL" id="BMAV01015473">
    <property type="protein sequence ID" value="GFY64937.1"/>
    <property type="molecule type" value="Genomic_DNA"/>
</dbReference>
<accession>A0A8X6Y651</accession>
<dbReference type="AlphaFoldDB" id="A0A8X6Y651"/>
<comment type="caution">
    <text evidence="1">The sequence shown here is derived from an EMBL/GenBank/DDBJ whole genome shotgun (WGS) entry which is preliminary data.</text>
</comment>
<gene>
    <name evidence="1" type="primary">AVEN_73952_1</name>
    <name evidence="1" type="ORF">TNIN_225721</name>
</gene>
<organism evidence="1 2">
    <name type="scientific">Trichonephila inaurata madagascariensis</name>
    <dbReference type="NCBI Taxonomy" id="2747483"/>
    <lineage>
        <taxon>Eukaryota</taxon>
        <taxon>Metazoa</taxon>
        <taxon>Ecdysozoa</taxon>
        <taxon>Arthropoda</taxon>
        <taxon>Chelicerata</taxon>
        <taxon>Arachnida</taxon>
        <taxon>Araneae</taxon>
        <taxon>Araneomorphae</taxon>
        <taxon>Entelegynae</taxon>
        <taxon>Araneoidea</taxon>
        <taxon>Nephilidae</taxon>
        <taxon>Trichonephila</taxon>
        <taxon>Trichonephila inaurata</taxon>
    </lineage>
</organism>
<dbReference type="OrthoDB" id="6435492at2759"/>
<sequence length="95" mass="11011">MPVQNEELPTLGNSLILAQKRLNQTIKKLDRNPYMHKLYCEFLEEYESLGHMQRIPDNCYSPINYSLPYHGVFKSQNNSTRHYVVFDGSVTTTSG</sequence>
<protein>
    <submittedName>
        <fullName evidence="1">Integrase catalytic domain-containing protein</fullName>
    </submittedName>
</protein>